<dbReference type="GO" id="GO:0019843">
    <property type="term" value="F:rRNA binding"/>
    <property type="evidence" value="ECO:0007669"/>
    <property type="project" value="UniProtKB-UniRule"/>
</dbReference>
<evidence type="ECO:0000256" key="9">
    <source>
        <dbReference type="HAMAP-Rule" id="MF_01318"/>
    </source>
</evidence>
<dbReference type="InterPro" id="IPR028364">
    <property type="entry name" value="Ribosomal_uL1/biogenesis"/>
</dbReference>
<keyword evidence="9" id="KW-0820">tRNA-binding</keyword>
<evidence type="ECO:0000313" key="11">
    <source>
        <dbReference type="EMBL" id="PJE75642.1"/>
    </source>
</evidence>
<evidence type="ECO:0000313" key="12">
    <source>
        <dbReference type="Proteomes" id="UP000231152"/>
    </source>
</evidence>
<evidence type="ECO:0000256" key="7">
    <source>
        <dbReference type="ARBA" id="ARBA00023274"/>
    </source>
</evidence>
<dbReference type="HAMAP" id="MF_01318_B">
    <property type="entry name" value="Ribosomal_uL1_B"/>
    <property type="match status" value="1"/>
</dbReference>
<dbReference type="AlphaFoldDB" id="A0A2M8LDW5"/>
<gene>
    <name evidence="9" type="primary">rplA</name>
    <name evidence="11" type="ORF">COV04_03525</name>
</gene>
<dbReference type="SUPFAM" id="SSF56808">
    <property type="entry name" value="Ribosomal protein L1"/>
    <property type="match status" value="1"/>
</dbReference>
<dbReference type="GO" id="GO:0006417">
    <property type="term" value="P:regulation of translation"/>
    <property type="evidence" value="ECO:0007669"/>
    <property type="project" value="UniProtKB-KW"/>
</dbReference>
<name>A0A2M8LDW5_9BACT</name>
<dbReference type="NCBIfam" id="TIGR01169">
    <property type="entry name" value="rplA_bact"/>
    <property type="match status" value="1"/>
</dbReference>
<organism evidence="11 12">
    <name type="scientific">Candidatus Uhrbacteria bacterium CG10_big_fil_rev_8_21_14_0_10_48_11</name>
    <dbReference type="NCBI Taxonomy" id="1975037"/>
    <lineage>
        <taxon>Bacteria</taxon>
        <taxon>Candidatus Uhriibacteriota</taxon>
    </lineage>
</organism>
<dbReference type="Gene3D" id="3.30.190.20">
    <property type="match status" value="1"/>
</dbReference>
<dbReference type="GO" id="GO:0015934">
    <property type="term" value="C:large ribosomal subunit"/>
    <property type="evidence" value="ECO:0007669"/>
    <property type="project" value="InterPro"/>
</dbReference>
<comment type="subunit">
    <text evidence="9">Part of the 50S ribosomal subunit.</text>
</comment>
<sequence>MQKLGKRHATNMAKIEKRIYEPSEAIATLKDLKHAKFTESVEIHLRLGIDPKQGDQQVRGTVTLPHGTGQTKLVAVFAEGEAEIEAKKAGADLVGGKELIDKIKTSGKCEFDVAVATPDMMASLASIAKILGPRGLMPSPKNETVTKNVGEAVTELKKGKIAFKNDDTANLHQIIGKVDQTPEQLLENLQAFMDAIRRAKPASAKGIYIKGATLTTTMGPGLLVGVN</sequence>
<protein>
    <recommendedName>
        <fullName evidence="8 9">Large ribosomal subunit protein uL1</fullName>
    </recommendedName>
</protein>
<keyword evidence="2 9" id="KW-0678">Repressor</keyword>
<keyword evidence="3 9" id="KW-0699">rRNA-binding</keyword>
<evidence type="ECO:0000256" key="1">
    <source>
        <dbReference type="ARBA" id="ARBA00010531"/>
    </source>
</evidence>
<reference evidence="11 12" key="1">
    <citation type="submission" date="2017-09" db="EMBL/GenBank/DDBJ databases">
        <title>Depth-based differentiation of microbial function through sediment-hosted aquifers and enrichment of novel symbionts in the deep terrestrial subsurface.</title>
        <authorList>
            <person name="Probst A.J."/>
            <person name="Ladd B."/>
            <person name="Jarett J.K."/>
            <person name="Geller-Mcgrath D.E."/>
            <person name="Sieber C.M."/>
            <person name="Emerson J.B."/>
            <person name="Anantharaman K."/>
            <person name="Thomas B.C."/>
            <person name="Malmstrom R."/>
            <person name="Stieglmeier M."/>
            <person name="Klingl A."/>
            <person name="Woyke T."/>
            <person name="Ryan C.M."/>
            <person name="Banfield J.F."/>
        </authorList>
    </citation>
    <scope>NUCLEOTIDE SEQUENCE [LARGE SCALE GENOMIC DNA]</scope>
    <source>
        <strain evidence="11">CG10_big_fil_rev_8_21_14_0_10_48_11</strain>
    </source>
</reference>
<dbReference type="GO" id="GO:0006412">
    <property type="term" value="P:translation"/>
    <property type="evidence" value="ECO:0007669"/>
    <property type="project" value="UniProtKB-UniRule"/>
</dbReference>
<keyword evidence="6 9" id="KW-0689">Ribosomal protein</keyword>
<dbReference type="EMBL" id="PFET01000012">
    <property type="protein sequence ID" value="PJE75642.1"/>
    <property type="molecule type" value="Genomic_DNA"/>
</dbReference>
<dbReference type="GO" id="GO:0003735">
    <property type="term" value="F:structural constituent of ribosome"/>
    <property type="evidence" value="ECO:0007669"/>
    <property type="project" value="InterPro"/>
</dbReference>
<dbReference type="InterPro" id="IPR005878">
    <property type="entry name" value="Ribosom_uL1_bac-type"/>
</dbReference>
<dbReference type="PIRSF" id="PIRSF002155">
    <property type="entry name" value="Ribosomal_L1"/>
    <property type="match status" value="1"/>
</dbReference>
<comment type="similarity">
    <text evidence="1 9 10">Belongs to the universal ribosomal protein uL1 family.</text>
</comment>
<comment type="function">
    <text evidence="9">Protein L1 is also a translational repressor protein, it controls the translation of the L11 operon by binding to its mRNA.</text>
</comment>
<dbReference type="InterPro" id="IPR016095">
    <property type="entry name" value="Ribosomal_uL1_3-a/b-sand"/>
</dbReference>
<evidence type="ECO:0000256" key="3">
    <source>
        <dbReference type="ARBA" id="ARBA00022730"/>
    </source>
</evidence>
<dbReference type="CDD" id="cd00403">
    <property type="entry name" value="Ribosomal_L1"/>
    <property type="match status" value="1"/>
</dbReference>
<dbReference type="Proteomes" id="UP000231152">
    <property type="component" value="Unassembled WGS sequence"/>
</dbReference>
<keyword evidence="4 9" id="KW-0810">Translation regulation</keyword>
<dbReference type="InterPro" id="IPR023673">
    <property type="entry name" value="Ribosomal_uL1_CS"/>
</dbReference>
<dbReference type="PROSITE" id="PS01199">
    <property type="entry name" value="RIBOSOMAL_L1"/>
    <property type="match status" value="1"/>
</dbReference>
<evidence type="ECO:0000256" key="4">
    <source>
        <dbReference type="ARBA" id="ARBA00022845"/>
    </source>
</evidence>
<dbReference type="InterPro" id="IPR023674">
    <property type="entry name" value="Ribosomal_uL1-like"/>
</dbReference>
<keyword evidence="7 9" id="KW-0687">Ribonucleoprotein</keyword>
<evidence type="ECO:0000256" key="10">
    <source>
        <dbReference type="RuleBase" id="RU000659"/>
    </source>
</evidence>
<evidence type="ECO:0000256" key="5">
    <source>
        <dbReference type="ARBA" id="ARBA00022884"/>
    </source>
</evidence>
<dbReference type="FunFam" id="3.40.50.790:FF:000001">
    <property type="entry name" value="50S ribosomal protein L1"/>
    <property type="match status" value="1"/>
</dbReference>
<dbReference type="Gene3D" id="3.40.50.790">
    <property type="match status" value="1"/>
</dbReference>
<comment type="caution">
    <text evidence="11">The sequence shown here is derived from an EMBL/GenBank/DDBJ whole genome shotgun (WGS) entry which is preliminary data.</text>
</comment>
<evidence type="ECO:0000256" key="2">
    <source>
        <dbReference type="ARBA" id="ARBA00022491"/>
    </source>
</evidence>
<dbReference type="InterPro" id="IPR002143">
    <property type="entry name" value="Ribosomal_uL1"/>
</dbReference>
<evidence type="ECO:0000256" key="8">
    <source>
        <dbReference type="ARBA" id="ARBA00035241"/>
    </source>
</evidence>
<dbReference type="PANTHER" id="PTHR36427:SF3">
    <property type="entry name" value="LARGE RIBOSOMAL SUBUNIT PROTEIN UL1M"/>
    <property type="match status" value="1"/>
</dbReference>
<evidence type="ECO:0000256" key="6">
    <source>
        <dbReference type="ARBA" id="ARBA00022980"/>
    </source>
</evidence>
<dbReference type="PANTHER" id="PTHR36427">
    <property type="entry name" value="54S RIBOSOMAL PROTEIN L1, MITOCHONDRIAL"/>
    <property type="match status" value="1"/>
</dbReference>
<accession>A0A2M8LDW5</accession>
<dbReference type="GO" id="GO:0000049">
    <property type="term" value="F:tRNA binding"/>
    <property type="evidence" value="ECO:0007669"/>
    <property type="project" value="UniProtKB-KW"/>
</dbReference>
<comment type="function">
    <text evidence="9">Binds directly to 23S rRNA. The L1 stalk is quite mobile in the ribosome, and is involved in E site tRNA release.</text>
</comment>
<dbReference type="Pfam" id="PF00687">
    <property type="entry name" value="Ribosomal_L1"/>
    <property type="match status" value="1"/>
</dbReference>
<proteinExistence type="inferred from homology"/>
<keyword evidence="5 9" id="KW-0694">RNA-binding</keyword>